<feature type="region of interest" description="Disordered" evidence="2">
    <location>
        <begin position="421"/>
        <end position="450"/>
    </location>
</feature>
<keyword evidence="5" id="KW-1185">Reference proteome</keyword>
<feature type="domain" description="Rho-GAP" evidence="3">
    <location>
        <begin position="235"/>
        <end position="484"/>
    </location>
</feature>
<feature type="compositionally biased region" description="Basic and acidic residues" evidence="2">
    <location>
        <begin position="1"/>
        <end position="12"/>
    </location>
</feature>
<feature type="compositionally biased region" description="Polar residues" evidence="2">
    <location>
        <begin position="424"/>
        <end position="435"/>
    </location>
</feature>
<dbReference type="CDD" id="cd00159">
    <property type="entry name" value="RhoGAP"/>
    <property type="match status" value="1"/>
</dbReference>
<dbReference type="InterPro" id="IPR008936">
    <property type="entry name" value="Rho_GTPase_activation_prot"/>
</dbReference>
<organism evidence="4 5">
    <name type="scientific">Protomyces lactucae-debilis</name>
    <dbReference type="NCBI Taxonomy" id="2754530"/>
    <lineage>
        <taxon>Eukaryota</taxon>
        <taxon>Fungi</taxon>
        <taxon>Dikarya</taxon>
        <taxon>Ascomycota</taxon>
        <taxon>Taphrinomycotina</taxon>
        <taxon>Taphrinomycetes</taxon>
        <taxon>Taphrinales</taxon>
        <taxon>Protomycetaceae</taxon>
        <taxon>Protomyces</taxon>
    </lineage>
</organism>
<dbReference type="GO" id="GO:0005096">
    <property type="term" value="F:GTPase activator activity"/>
    <property type="evidence" value="ECO:0007669"/>
    <property type="project" value="TreeGrafter"/>
</dbReference>
<feature type="compositionally biased region" description="Low complexity" evidence="2">
    <location>
        <begin position="105"/>
        <end position="119"/>
    </location>
</feature>
<dbReference type="RefSeq" id="XP_040722538.1">
    <property type="nucleotide sequence ID" value="XM_040870741.1"/>
</dbReference>
<dbReference type="InterPro" id="IPR000198">
    <property type="entry name" value="RhoGAP_dom"/>
</dbReference>
<gene>
    <name evidence="4" type="ORF">BCR37DRAFT_389535</name>
</gene>
<dbReference type="PANTHER" id="PTHR45808:SF2">
    <property type="entry name" value="RHO GTPASE-ACTIVATING PROTEIN 68F"/>
    <property type="match status" value="1"/>
</dbReference>
<feature type="coiled-coil region" evidence="1">
    <location>
        <begin position="572"/>
        <end position="613"/>
    </location>
</feature>
<evidence type="ECO:0000256" key="1">
    <source>
        <dbReference type="SAM" id="Coils"/>
    </source>
</evidence>
<feature type="region of interest" description="Disordered" evidence="2">
    <location>
        <begin position="521"/>
        <end position="543"/>
    </location>
</feature>
<evidence type="ECO:0000256" key="2">
    <source>
        <dbReference type="SAM" id="MobiDB-lite"/>
    </source>
</evidence>
<dbReference type="PROSITE" id="PS50238">
    <property type="entry name" value="RHOGAP"/>
    <property type="match status" value="1"/>
</dbReference>
<name>A0A1Y2EZB8_PROLT</name>
<dbReference type="AlphaFoldDB" id="A0A1Y2EZB8"/>
<dbReference type="GeneID" id="63787340"/>
<feature type="region of interest" description="Disordered" evidence="2">
    <location>
        <begin position="1"/>
        <end position="161"/>
    </location>
</feature>
<evidence type="ECO:0000313" key="5">
    <source>
        <dbReference type="Proteomes" id="UP000193685"/>
    </source>
</evidence>
<dbReference type="Pfam" id="PF00620">
    <property type="entry name" value="RhoGAP"/>
    <property type="match status" value="1"/>
</dbReference>
<dbReference type="Proteomes" id="UP000193685">
    <property type="component" value="Unassembled WGS sequence"/>
</dbReference>
<feature type="compositionally biased region" description="Polar residues" evidence="2">
    <location>
        <begin position="55"/>
        <end position="72"/>
    </location>
</feature>
<keyword evidence="1" id="KW-0175">Coiled coil</keyword>
<feature type="compositionally biased region" description="Polar residues" evidence="2">
    <location>
        <begin position="128"/>
        <end position="151"/>
    </location>
</feature>
<dbReference type="SMART" id="SM00324">
    <property type="entry name" value="RhoGAP"/>
    <property type="match status" value="1"/>
</dbReference>
<protein>
    <recommendedName>
        <fullName evidence="3">Rho-GAP domain-containing protein</fullName>
    </recommendedName>
</protein>
<sequence>MTRDLFALDHQLHTNLPPRHSSRMTPETGEQQQQAPTSNRFSRRLSSVPRDLRNSFENVSSRLSFSNASRHASSGHRKTLSVLETDSASHVKSHEGLNGAGPRRPSSSMGMPAAASSHSDPFTAGPPQRSTSAMSNSDAASIHSSTGSIGPTSGRWFERLRRNSNRTVSREIDTALEKANEAAAHRSHNPFLRKRSIASVVSVTAYHEPGRKILGATPAQAAEMGGVASSASSLLPASFISESRDVEVPYVVDACVAYLLQHDAISMPGLFRVSGSNAACRALAEYFSHFSNEAARIPLNEIVLPGDQVLSVHDVASTLKKYLTLLPGGLFGESVFMELQELSEEEPGQRSARHIAEALTEMTDPLKLAICQIQLGLLATIAERTVTLRAESAQAEHEVGYMTGKTLGIVFAPACLGATAPGHSMQSTPSTTGRMSNDMRRSSTSQSDYSFKSDASTQIEEAVLQAKQAGKVVEMLIAHWQEVVPLLDQLTGSDALGQQRPRSSRSSMDYVRRGHVDSDIARPLDTIMDSSPLKLPPPKDARRNEHARNMSVDTVTQGCTCDKAKHRESAMVKGLEVKLAASEQQRSQALEQIATLELQVQALQRELALGKLQVHEGPSVSTDAREG</sequence>
<proteinExistence type="predicted"/>
<feature type="compositionally biased region" description="Polar residues" evidence="2">
    <location>
        <begin position="23"/>
        <end position="40"/>
    </location>
</feature>
<dbReference type="STRING" id="56484.A0A1Y2EZB8"/>
<evidence type="ECO:0000259" key="3">
    <source>
        <dbReference type="PROSITE" id="PS50238"/>
    </source>
</evidence>
<dbReference type="GO" id="GO:0032153">
    <property type="term" value="C:cell division site"/>
    <property type="evidence" value="ECO:0007669"/>
    <property type="project" value="UniProtKB-ARBA"/>
</dbReference>
<dbReference type="EMBL" id="MCFI01000024">
    <property type="protein sequence ID" value="ORY76085.1"/>
    <property type="molecule type" value="Genomic_DNA"/>
</dbReference>
<dbReference type="SUPFAM" id="SSF48350">
    <property type="entry name" value="GTPase activation domain, GAP"/>
    <property type="match status" value="1"/>
</dbReference>
<reference evidence="4 5" key="1">
    <citation type="submission" date="2016-07" db="EMBL/GenBank/DDBJ databases">
        <title>Pervasive Adenine N6-methylation of Active Genes in Fungi.</title>
        <authorList>
            <consortium name="DOE Joint Genome Institute"/>
            <person name="Mondo S.J."/>
            <person name="Dannebaum R.O."/>
            <person name="Kuo R.C."/>
            <person name="Labutti K."/>
            <person name="Haridas S."/>
            <person name="Kuo A."/>
            <person name="Salamov A."/>
            <person name="Ahrendt S.R."/>
            <person name="Lipzen A."/>
            <person name="Sullivan W."/>
            <person name="Andreopoulos W.B."/>
            <person name="Clum A."/>
            <person name="Lindquist E."/>
            <person name="Daum C."/>
            <person name="Ramamoorthy G.K."/>
            <person name="Gryganskyi A."/>
            <person name="Culley D."/>
            <person name="Magnuson J.K."/>
            <person name="James T.Y."/>
            <person name="O'Malley M.A."/>
            <person name="Stajich J.E."/>
            <person name="Spatafora J.W."/>
            <person name="Visel A."/>
            <person name="Grigoriev I.V."/>
        </authorList>
    </citation>
    <scope>NUCLEOTIDE SEQUENCE [LARGE SCALE GENOMIC DNA]</scope>
    <source>
        <strain evidence="4 5">12-1054</strain>
    </source>
</reference>
<accession>A0A1Y2EZB8</accession>
<dbReference type="Gene3D" id="1.10.555.10">
    <property type="entry name" value="Rho GTPase activation protein"/>
    <property type="match status" value="1"/>
</dbReference>
<dbReference type="GO" id="GO:0007264">
    <property type="term" value="P:small GTPase-mediated signal transduction"/>
    <property type="evidence" value="ECO:0007669"/>
    <property type="project" value="TreeGrafter"/>
</dbReference>
<comment type="caution">
    <text evidence="4">The sequence shown here is derived from an EMBL/GenBank/DDBJ whole genome shotgun (WGS) entry which is preliminary data.</text>
</comment>
<dbReference type="PANTHER" id="PTHR45808">
    <property type="entry name" value="RHO GTPASE-ACTIVATING PROTEIN 68F"/>
    <property type="match status" value="1"/>
</dbReference>
<dbReference type="GO" id="GO:0005938">
    <property type="term" value="C:cell cortex"/>
    <property type="evidence" value="ECO:0007669"/>
    <property type="project" value="UniProtKB-ARBA"/>
</dbReference>
<evidence type="ECO:0000313" key="4">
    <source>
        <dbReference type="EMBL" id="ORY76085.1"/>
    </source>
</evidence>
<dbReference type="OrthoDB" id="9994905at2759"/>